<evidence type="ECO:0000256" key="1">
    <source>
        <dbReference type="SAM" id="MobiDB-lite"/>
    </source>
</evidence>
<dbReference type="AlphaFoldDB" id="A0A8J4HAD2"/>
<dbReference type="InterPro" id="IPR007481">
    <property type="entry name" value="SspB"/>
</dbReference>
<dbReference type="Pfam" id="PF04386">
    <property type="entry name" value="SspB"/>
    <property type="match status" value="1"/>
</dbReference>
<reference evidence="2" key="1">
    <citation type="journal article" date="2020" name="mSystems">
        <title>Genome- and Community-Level Interaction Insights into Carbon Utilization and Element Cycling Functions of Hydrothermarchaeota in Hydrothermal Sediment.</title>
        <authorList>
            <person name="Zhou Z."/>
            <person name="Liu Y."/>
            <person name="Xu W."/>
            <person name="Pan J."/>
            <person name="Luo Z.H."/>
            <person name="Li M."/>
        </authorList>
    </citation>
    <scope>NUCLEOTIDE SEQUENCE</scope>
    <source>
        <strain evidence="2">SpSt-997</strain>
    </source>
</reference>
<comment type="caution">
    <text evidence="2">The sequence shown here is derived from an EMBL/GenBank/DDBJ whole genome shotgun (WGS) entry which is preliminary data.</text>
</comment>
<accession>A0A8J4HAD2</accession>
<dbReference type="InterPro" id="IPR036760">
    <property type="entry name" value="SspB-like_sf"/>
</dbReference>
<dbReference type="EMBL" id="DTQM01000114">
    <property type="protein sequence ID" value="HGC42769.1"/>
    <property type="molecule type" value="Genomic_DNA"/>
</dbReference>
<evidence type="ECO:0000313" key="2">
    <source>
        <dbReference type="EMBL" id="HGC42769.1"/>
    </source>
</evidence>
<feature type="region of interest" description="Disordered" evidence="1">
    <location>
        <begin position="129"/>
        <end position="160"/>
    </location>
</feature>
<organism evidence="2">
    <name type="scientific">Acidicaldus sp</name>
    <dbReference type="NCBI Taxonomy" id="1872105"/>
    <lineage>
        <taxon>Bacteria</taxon>
        <taxon>Pseudomonadati</taxon>
        <taxon>Pseudomonadota</taxon>
        <taxon>Alphaproteobacteria</taxon>
        <taxon>Acetobacterales</taxon>
        <taxon>Acetobacteraceae</taxon>
        <taxon>Acidicaldus</taxon>
    </lineage>
</organism>
<protein>
    <recommendedName>
        <fullName evidence="3">Stringent starvation protein B</fullName>
    </recommendedName>
</protein>
<dbReference type="Gene3D" id="2.30.30.220">
    <property type="entry name" value="SspB-like"/>
    <property type="match status" value="1"/>
</dbReference>
<proteinExistence type="predicted"/>
<evidence type="ECO:0008006" key="3">
    <source>
        <dbReference type="Google" id="ProtNLM"/>
    </source>
</evidence>
<name>A0A8J4HAD2_9PROT</name>
<feature type="compositionally biased region" description="Low complexity" evidence="1">
    <location>
        <begin position="129"/>
        <end position="156"/>
    </location>
</feature>
<sequence length="172" mass="18805">MEDDSEAGRGESLLPYDVWTEAALREVAIRALEHAAQHGLPGAHHFYLTFRTDHPGVEMPARLRAQYPEDMTIVLQHQFWDLMVDRERGRFGVGLSFSGIPSKLTIPFAALTAFADPAAHYGLRFQPEETAQTPAPEDATEAAAPASAAPASEAPAGIVRLDAFRKRTPAEK</sequence>
<gene>
    <name evidence="2" type="ORF">ENY07_06065</name>
</gene>
<dbReference type="SUPFAM" id="SSF101738">
    <property type="entry name" value="SspB-like"/>
    <property type="match status" value="1"/>
</dbReference>